<feature type="domain" description="Methionyl/Valyl/Leucyl/Isoleucyl-tRNA synthetase anticodon-binding" evidence="14">
    <location>
        <begin position="621"/>
        <end position="726"/>
    </location>
</feature>
<evidence type="ECO:0000256" key="5">
    <source>
        <dbReference type="ARBA" id="ARBA00022598"/>
    </source>
</evidence>
<evidence type="ECO:0000313" key="16">
    <source>
        <dbReference type="Proteomes" id="UP000034845"/>
    </source>
</evidence>
<evidence type="ECO:0000256" key="3">
    <source>
        <dbReference type="ARBA" id="ARBA00013169"/>
    </source>
</evidence>
<dbReference type="Gene3D" id="3.90.740.10">
    <property type="entry name" value="Valyl/Leucyl/Isoleucyl-tRNA synthetase, editing domain"/>
    <property type="match status" value="1"/>
</dbReference>
<feature type="domain" description="Aminoacyl-tRNA synthetase class Ia" evidence="13">
    <location>
        <begin position="457"/>
        <end position="579"/>
    </location>
</feature>
<evidence type="ECO:0000256" key="8">
    <source>
        <dbReference type="ARBA" id="ARBA00022917"/>
    </source>
</evidence>
<evidence type="ECO:0000259" key="14">
    <source>
        <dbReference type="Pfam" id="PF08264"/>
    </source>
</evidence>
<dbReference type="EC" id="6.1.1.9" evidence="3 11"/>
<dbReference type="InterPro" id="IPR001412">
    <property type="entry name" value="aa-tRNA-synth_I_CS"/>
</dbReference>
<dbReference type="FunFam" id="3.40.50.620:FF:000032">
    <property type="entry name" value="Valine--tRNA ligase"/>
    <property type="match status" value="1"/>
</dbReference>
<dbReference type="InterPro" id="IPR009008">
    <property type="entry name" value="Val/Leu/Ile-tRNA-synth_edit"/>
</dbReference>
<keyword evidence="4" id="KW-0963">Cytoplasm</keyword>
<sequence length="727" mass="83437">MSKELPKNYDSKEVEDKIYKIWEESGYFNPDNLPGDRKEVFSVALPPPNATGTLHLGHALEYSLQDAVIRYHRMKGEKVLWVPGTDHAAIATNTKVEKILIKEEGKNRHDIGREAFVKKVEDFVATSRSTMQKQIRKIGASLDWSREAFTFDEQRNLGVRTAFKKMYDAGLIYRGYRVINWDPKGQTTVSDDEVQHKPEKGMLYTFRYSSEFPIEIATTRPETKVGDTAVAVHPEDERYTQYVGKEYALEFAGKKLNIKVIADNSIDPEFGTGAVGVTPAHSIIDAEIAQRHNLPMISVINEYARMTEEAGPLVVGKKTKEAREIIVSWLKENNLLSKEDSVELNISVAERSGGTIEPLPKLQWFVAVNKEFEINKSSIKGIESNSKTTLKEIMRKSVANGQVTIMPEREEKKYFHWIDDLRDWNISRQLWYGHRIPVWYKKDEIFCNTEAPTDAGWEQDPDTLDTWFSSALWTFSTLGWPNENAPDLKTYHPTSFMNPGYEILFFWVARMILMSGFLLGEVPFKIAYIHGMLRNSQGQKFSKSLENGIDPIDIINQYGADALRMSVLVGVGPGNDCNFDQNKVKGYKHFGNKLWNIARFVLMSLPDETSEILKSPLTKEDQKLIDDLNVSIKEITEDMDQYRFYLAAEKIYHYIWHTFADKIIEESKAKLANENLEIKTSAQRMLLEILNICLKTLHPFMPFVTEEIYSLLPIKDRKLLIVEKWPG</sequence>
<dbReference type="PROSITE" id="PS00178">
    <property type="entry name" value="AA_TRNA_LIGASE_I"/>
    <property type="match status" value="1"/>
</dbReference>
<dbReference type="AlphaFoldDB" id="A0A0G0PWL1"/>
<dbReference type="GO" id="GO:0006438">
    <property type="term" value="P:valyl-tRNA aminoacylation"/>
    <property type="evidence" value="ECO:0007669"/>
    <property type="project" value="UniProtKB-UniRule"/>
</dbReference>
<evidence type="ECO:0000256" key="6">
    <source>
        <dbReference type="ARBA" id="ARBA00022741"/>
    </source>
</evidence>
<dbReference type="Proteomes" id="UP000034845">
    <property type="component" value="Unassembled WGS sequence"/>
</dbReference>
<evidence type="ECO:0000256" key="12">
    <source>
        <dbReference type="RuleBase" id="RU363035"/>
    </source>
</evidence>
<keyword evidence="6 12" id="KW-0547">Nucleotide-binding</keyword>
<evidence type="ECO:0000259" key="13">
    <source>
        <dbReference type="Pfam" id="PF00133"/>
    </source>
</evidence>
<dbReference type="SUPFAM" id="SSF52374">
    <property type="entry name" value="Nucleotidylyl transferase"/>
    <property type="match status" value="1"/>
</dbReference>
<dbReference type="InterPro" id="IPR002300">
    <property type="entry name" value="aa-tRNA-synth_Ia"/>
</dbReference>
<dbReference type="InterPro" id="IPR013155">
    <property type="entry name" value="M/V/L/I-tRNA-synth_anticd-bd"/>
</dbReference>
<evidence type="ECO:0000256" key="2">
    <source>
        <dbReference type="ARBA" id="ARBA00011245"/>
    </source>
</evidence>
<dbReference type="CDD" id="cd00817">
    <property type="entry name" value="ValRS_core"/>
    <property type="match status" value="1"/>
</dbReference>
<evidence type="ECO:0000256" key="10">
    <source>
        <dbReference type="ARBA" id="ARBA00047552"/>
    </source>
</evidence>
<evidence type="ECO:0000256" key="7">
    <source>
        <dbReference type="ARBA" id="ARBA00022840"/>
    </source>
</evidence>
<comment type="caution">
    <text evidence="15">The sequence shown here is derived from an EMBL/GenBank/DDBJ whole genome shotgun (WGS) entry which is preliminary data.</text>
</comment>
<name>A0A0G0PWL1_YANXG</name>
<comment type="similarity">
    <text evidence="12">Belongs to the class-I aminoacyl-tRNA synthetase family.</text>
</comment>
<dbReference type="InterPro" id="IPR002303">
    <property type="entry name" value="Valyl-tRNA_ligase"/>
</dbReference>
<dbReference type="CDD" id="cd07962">
    <property type="entry name" value="Anticodon_Ia_Val"/>
    <property type="match status" value="1"/>
</dbReference>
<protein>
    <recommendedName>
        <fullName evidence="3 11">Valine--tRNA ligase</fullName>
        <ecNumber evidence="3 11">6.1.1.9</ecNumber>
    </recommendedName>
</protein>
<comment type="subunit">
    <text evidence="2">Monomer.</text>
</comment>
<evidence type="ECO:0000256" key="11">
    <source>
        <dbReference type="NCBIfam" id="TIGR00422"/>
    </source>
</evidence>
<dbReference type="SUPFAM" id="SSF50677">
    <property type="entry name" value="ValRS/IleRS/LeuRS editing domain"/>
    <property type="match status" value="1"/>
</dbReference>
<dbReference type="Gene3D" id="1.10.730.10">
    <property type="entry name" value="Isoleucyl-tRNA Synthetase, Domain 1"/>
    <property type="match status" value="1"/>
</dbReference>
<dbReference type="PANTHER" id="PTHR11946:SF93">
    <property type="entry name" value="VALINE--TRNA LIGASE, CHLOROPLASTIC_MITOCHONDRIAL 2"/>
    <property type="match status" value="1"/>
</dbReference>
<dbReference type="PANTHER" id="PTHR11946">
    <property type="entry name" value="VALYL-TRNA SYNTHETASES"/>
    <property type="match status" value="1"/>
</dbReference>
<reference evidence="15 16" key="1">
    <citation type="journal article" date="2015" name="Nature">
        <title>rRNA introns, odd ribosomes, and small enigmatic genomes across a large radiation of phyla.</title>
        <authorList>
            <person name="Brown C.T."/>
            <person name="Hug L.A."/>
            <person name="Thomas B.C."/>
            <person name="Sharon I."/>
            <person name="Castelle C.J."/>
            <person name="Singh A."/>
            <person name="Wilkins M.J."/>
            <person name="Williams K.H."/>
            <person name="Banfield J.F."/>
        </authorList>
    </citation>
    <scope>NUCLEOTIDE SEQUENCE [LARGE SCALE GENOMIC DNA]</scope>
    <source>
        <strain evidence="16">GW2011_GWA1_39_13</strain>
    </source>
</reference>
<dbReference type="GO" id="GO:0005829">
    <property type="term" value="C:cytosol"/>
    <property type="evidence" value="ECO:0007669"/>
    <property type="project" value="TreeGrafter"/>
</dbReference>
<proteinExistence type="inferred from homology"/>
<evidence type="ECO:0000256" key="1">
    <source>
        <dbReference type="ARBA" id="ARBA00004496"/>
    </source>
</evidence>
<keyword evidence="7 12" id="KW-0067">ATP-binding</keyword>
<dbReference type="NCBIfam" id="TIGR00422">
    <property type="entry name" value="valS"/>
    <property type="match status" value="1"/>
</dbReference>
<evidence type="ECO:0000313" key="15">
    <source>
        <dbReference type="EMBL" id="KKR02550.1"/>
    </source>
</evidence>
<comment type="catalytic activity">
    <reaction evidence="10">
        <text>tRNA(Val) + L-valine + ATP = L-valyl-tRNA(Val) + AMP + diphosphate</text>
        <dbReference type="Rhea" id="RHEA:10704"/>
        <dbReference type="Rhea" id="RHEA-COMP:9672"/>
        <dbReference type="Rhea" id="RHEA-COMP:9708"/>
        <dbReference type="ChEBI" id="CHEBI:30616"/>
        <dbReference type="ChEBI" id="CHEBI:33019"/>
        <dbReference type="ChEBI" id="CHEBI:57762"/>
        <dbReference type="ChEBI" id="CHEBI:78442"/>
        <dbReference type="ChEBI" id="CHEBI:78537"/>
        <dbReference type="ChEBI" id="CHEBI:456215"/>
        <dbReference type="EC" id="6.1.1.9"/>
    </reaction>
</comment>
<dbReference type="Pfam" id="PF08264">
    <property type="entry name" value="Anticodon_1"/>
    <property type="match status" value="1"/>
</dbReference>
<dbReference type="GO" id="GO:0004832">
    <property type="term" value="F:valine-tRNA ligase activity"/>
    <property type="evidence" value="ECO:0007669"/>
    <property type="project" value="UniProtKB-UniRule"/>
</dbReference>
<dbReference type="SUPFAM" id="SSF47323">
    <property type="entry name" value="Anticodon-binding domain of a subclass of class I aminoacyl-tRNA synthetases"/>
    <property type="match status" value="1"/>
</dbReference>
<dbReference type="InterPro" id="IPR014729">
    <property type="entry name" value="Rossmann-like_a/b/a_fold"/>
</dbReference>
<keyword evidence="9 12" id="KW-0030">Aminoacyl-tRNA synthetase</keyword>
<dbReference type="Gene3D" id="3.40.50.620">
    <property type="entry name" value="HUPs"/>
    <property type="match status" value="2"/>
</dbReference>
<keyword evidence="5 12" id="KW-0436">Ligase</keyword>
<accession>A0A0G0PWL1</accession>
<dbReference type="GO" id="GO:0002161">
    <property type="term" value="F:aminoacyl-tRNA deacylase activity"/>
    <property type="evidence" value="ECO:0007669"/>
    <property type="project" value="InterPro"/>
</dbReference>
<dbReference type="PATRIC" id="fig|1619019.3.peg.31"/>
<dbReference type="InterPro" id="IPR033705">
    <property type="entry name" value="Anticodon_Ia_Val"/>
</dbReference>
<dbReference type="NCBIfam" id="NF004349">
    <property type="entry name" value="PRK05729.1"/>
    <property type="match status" value="1"/>
</dbReference>
<keyword evidence="8 12" id="KW-0648">Protein biosynthesis</keyword>
<evidence type="ECO:0000256" key="9">
    <source>
        <dbReference type="ARBA" id="ARBA00023146"/>
    </source>
</evidence>
<dbReference type="GO" id="GO:0005524">
    <property type="term" value="F:ATP binding"/>
    <property type="evidence" value="ECO:0007669"/>
    <property type="project" value="UniProtKB-KW"/>
</dbReference>
<comment type="subcellular location">
    <subcellularLocation>
        <location evidence="1">Cytoplasm</location>
    </subcellularLocation>
</comment>
<dbReference type="PRINTS" id="PR00986">
    <property type="entry name" value="TRNASYNTHVAL"/>
</dbReference>
<feature type="domain" description="Aminoacyl-tRNA synthetase class Ia" evidence="13">
    <location>
        <begin position="17"/>
        <end position="450"/>
    </location>
</feature>
<gene>
    <name evidence="15" type="ORF">UT29_C0001G0030</name>
</gene>
<dbReference type="EMBL" id="LBWF01000001">
    <property type="protein sequence ID" value="KKR02550.1"/>
    <property type="molecule type" value="Genomic_DNA"/>
</dbReference>
<dbReference type="Pfam" id="PF00133">
    <property type="entry name" value="tRNA-synt_1"/>
    <property type="match status" value="2"/>
</dbReference>
<dbReference type="InterPro" id="IPR009080">
    <property type="entry name" value="tRNAsynth_Ia_anticodon-bd"/>
</dbReference>
<organism evidence="15 16">
    <name type="scientific">Yanofskybacteria sp. (strain GW2011_GWA1_39_13)</name>
    <dbReference type="NCBI Taxonomy" id="1619019"/>
    <lineage>
        <taxon>Bacteria</taxon>
        <taxon>Candidatus Yanofskyibacteriota</taxon>
    </lineage>
</organism>
<evidence type="ECO:0000256" key="4">
    <source>
        <dbReference type="ARBA" id="ARBA00022490"/>
    </source>
</evidence>